<dbReference type="Gene3D" id="1.10.3910.10">
    <property type="entry name" value="SP0561-like"/>
    <property type="match status" value="1"/>
</dbReference>
<evidence type="ECO:0000313" key="2">
    <source>
        <dbReference type="EMBL" id="MFD1431505.1"/>
    </source>
</evidence>
<dbReference type="RefSeq" id="WP_125696942.1">
    <property type="nucleotide sequence ID" value="NZ_JBHTOG010000008.1"/>
</dbReference>
<name>A0ABW4CNZ9_9LACO</name>
<comment type="caution">
    <text evidence="2">The sequence shown here is derived from an EMBL/GenBank/DDBJ whole genome shotgun (WGS) entry which is preliminary data.</text>
</comment>
<gene>
    <name evidence="2" type="ORF">ACFQ47_02230</name>
</gene>
<reference evidence="3" key="1">
    <citation type="journal article" date="2019" name="Int. J. Syst. Evol. Microbiol.">
        <title>The Global Catalogue of Microorganisms (GCM) 10K type strain sequencing project: providing services to taxonomists for standard genome sequencing and annotation.</title>
        <authorList>
            <consortium name="The Broad Institute Genomics Platform"/>
            <consortium name="The Broad Institute Genome Sequencing Center for Infectious Disease"/>
            <person name="Wu L."/>
            <person name="Ma J."/>
        </authorList>
    </citation>
    <scope>NUCLEOTIDE SEQUENCE [LARGE SCALE GENOMIC DNA]</scope>
    <source>
        <strain evidence="3">CCM 8947</strain>
    </source>
</reference>
<proteinExistence type="predicted"/>
<organism evidence="2 3">
    <name type="scientific">Lacticaseibacillus yichunensis</name>
    <dbReference type="NCBI Taxonomy" id="2486015"/>
    <lineage>
        <taxon>Bacteria</taxon>
        <taxon>Bacillati</taxon>
        <taxon>Bacillota</taxon>
        <taxon>Bacilli</taxon>
        <taxon>Lactobacillales</taxon>
        <taxon>Lactobacillaceae</taxon>
        <taxon>Lacticaseibacillus</taxon>
    </lineage>
</organism>
<dbReference type="InterPro" id="IPR038062">
    <property type="entry name" value="ScdA-like_N_sf"/>
</dbReference>
<sequence length="76" mass="8158">MTKISLQTPVRELVQAHPEVVPVMVKMGLSGVTDPALLNTVGRFMTLEKGARMKHIALADLLAALTAAGFEVENND</sequence>
<dbReference type="EMBL" id="JBHTOG010000008">
    <property type="protein sequence ID" value="MFD1431505.1"/>
    <property type="molecule type" value="Genomic_DNA"/>
</dbReference>
<dbReference type="InterPro" id="IPR015077">
    <property type="entry name" value="DUF1858"/>
</dbReference>
<keyword evidence="3" id="KW-1185">Reference proteome</keyword>
<accession>A0ABW4CNZ9</accession>
<evidence type="ECO:0000313" key="3">
    <source>
        <dbReference type="Proteomes" id="UP001597192"/>
    </source>
</evidence>
<evidence type="ECO:0000259" key="1">
    <source>
        <dbReference type="Pfam" id="PF08984"/>
    </source>
</evidence>
<protein>
    <submittedName>
        <fullName evidence="2">DUF1858 domain-containing protein</fullName>
    </submittedName>
</protein>
<dbReference type="Pfam" id="PF08984">
    <property type="entry name" value="DUF1858"/>
    <property type="match status" value="1"/>
</dbReference>
<feature type="domain" description="DUF1858" evidence="1">
    <location>
        <begin position="4"/>
        <end position="61"/>
    </location>
</feature>
<dbReference type="Proteomes" id="UP001597192">
    <property type="component" value="Unassembled WGS sequence"/>
</dbReference>
<dbReference type="SUPFAM" id="SSF140683">
    <property type="entry name" value="SP0561-like"/>
    <property type="match status" value="1"/>
</dbReference>